<keyword evidence="2" id="KW-1185">Reference proteome</keyword>
<name>A0ABN8MJW6_9CNID</name>
<evidence type="ECO:0000313" key="1">
    <source>
        <dbReference type="EMBL" id="CAH3030019.1"/>
    </source>
</evidence>
<dbReference type="Proteomes" id="UP001159427">
    <property type="component" value="Unassembled WGS sequence"/>
</dbReference>
<accession>A0ABN8MJW6</accession>
<comment type="caution">
    <text evidence="1">The sequence shown here is derived from an EMBL/GenBank/DDBJ whole genome shotgun (WGS) entry which is preliminary data.</text>
</comment>
<dbReference type="EMBL" id="CALNXI010000606">
    <property type="protein sequence ID" value="CAH3030019.1"/>
    <property type="molecule type" value="Genomic_DNA"/>
</dbReference>
<organism evidence="1 2">
    <name type="scientific">Porites evermanni</name>
    <dbReference type="NCBI Taxonomy" id="104178"/>
    <lineage>
        <taxon>Eukaryota</taxon>
        <taxon>Metazoa</taxon>
        <taxon>Cnidaria</taxon>
        <taxon>Anthozoa</taxon>
        <taxon>Hexacorallia</taxon>
        <taxon>Scleractinia</taxon>
        <taxon>Fungiina</taxon>
        <taxon>Poritidae</taxon>
        <taxon>Porites</taxon>
    </lineage>
</organism>
<gene>
    <name evidence="1" type="ORF">PEVE_00037238</name>
</gene>
<protein>
    <submittedName>
        <fullName evidence="1">Uncharacterized protein</fullName>
    </submittedName>
</protein>
<reference evidence="1 2" key="1">
    <citation type="submission" date="2022-05" db="EMBL/GenBank/DDBJ databases">
        <authorList>
            <consortium name="Genoscope - CEA"/>
            <person name="William W."/>
        </authorList>
    </citation>
    <scope>NUCLEOTIDE SEQUENCE [LARGE SCALE GENOMIC DNA]</scope>
</reference>
<proteinExistence type="predicted"/>
<evidence type="ECO:0000313" key="2">
    <source>
        <dbReference type="Proteomes" id="UP001159427"/>
    </source>
</evidence>
<sequence length="232" mass="26755">MMSLQESSLKALPNPGEQARKVLPPWHMVRIAVEERDCNEMRDRFREEHKLRFRETLMDIRTLRDLNWPLSMKIYFANFLHSFRPMLQIVEAYRGGNQNGMWPVALFTNTCETESVTWLPRYILISYNGDGVQEPASIEAMDSDIEALMNEDDENLLSAFRLFEQLGGNPLSQAKVTPVGRNRSFRGIVDQKKYRLTLQQLRDAQNEPLGEAITEALIQGLQRVVENEGSPL</sequence>